<sequence>MASLSGAKLLGLCTIAVGAIYAAGYVYTEPTAQAAVPSASAHQLTPQANQGASPRSSPSTSPTSSSPTPSPGAKNSGASTTAQTVQYKDGQYTGSGSNPYGTLSVLVTIANGKISNVKITSYNMHYPQQYIDPQMVNEVVSMQTWRVYVVSGATASSYNFAEAVYYALQKARA</sequence>
<evidence type="ECO:0000259" key="2">
    <source>
        <dbReference type="SMART" id="SM00900"/>
    </source>
</evidence>
<reference evidence="3 4" key="1">
    <citation type="submission" date="2020-04" db="EMBL/GenBank/DDBJ databases">
        <authorList>
            <person name="Zhang R."/>
            <person name="Schippers A."/>
        </authorList>
    </citation>
    <scope>NUCLEOTIDE SEQUENCE [LARGE SCALE GENOMIC DNA]</scope>
    <source>
        <strain evidence="3 4">DSM 109850</strain>
    </source>
</reference>
<accession>A0A7Y0Q245</accession>
<dbReference type="GO" id="GO:0016020">
    <property type="term" value="C:membrane"/>
    <property type="evidence" value="ECO:0007669"/>
    <property type="project" value="InterPro"/>
</dbReference>
<protein>
    <submittedName>
        <fullName evidence="3">FMN-binding protein</fullName>
    </submittedName>
</protein>
<feature type="domain" description="FMN-binding" evidence="2">
    <location>
        <begin position="99"/>
        <end position="171"/>
    </location>
</feature>
<feature type="compositionally biased region" description="Polar residues" evidence="1">
    <location>
        <begin position="40"/>
        <end position="52"/>
    </location>
</feature>
<feature type="region of interest" description="Disordered" evidence="1">
    <location>
        <begin position="38"/>
        <end position="81"/>
    </location>
</feature>
<dbReference type="Gene3D" id="3.90.1010.20">
    <property type="match status" value="1"/>
</dbReference>
<evidence type="ECO:0000256" key="1">
    <source>
        <dbReference type="SAM" id="MobiDB-lite"/>
    </source>
</evidence>
<dbReference type="RefSeq" id="WP_169098106.1">
    <property type="nucleotide sequence ID" value="NZ_JABBVZ010000017.1"/>
</dbReference>
<keyword evidence="4" id="KW-1185">Reference proteome</keyword>
<evidence type="ECO:0000313" key="4">
    <source>
        <dbReference type="Proteomes" id="UP000533476"/>
    </source>
</evidence>
<dbReference type="SMART" id="SM00900">
    <property type="entry name" value="FMN_bind"/>
    <property type="match status" value="1"/>
</dbReference>
<comment type="caution">
    <text evidence="3">The sequence shown here is derived from an EMBL/GenBank/DDBJ whole genome shotgun (WGS) entry which is preliminary data.</text>
</comment>
<dbReference type="Proteomes" id="UP000533476">
    <property type="component" value="Unassembled WGS sequence"/>
</dbReference>
<name>A0A7Y0Q245_9FIRM</name>
<dbReference type="Pfam" id="PF04205">
    <property type="entry name" value="FMN_bind"/>
    <property type="match status" value="1"/>
</dbReference>
<feature type="compositionally biased region" description="Low complexity" evidence="1">
    <location>
        <begin position="53"/>
        <end position="67"/>
    </location>
</feature>
<gene>
    <name evidence="3" type="ORF">HIJ39_07005</name>
</gene>
<dbReference type="AlphaFoldDB" id="A0A7Y0Q245"/>
<dbReference type="InterPro" id="IPR007329">
    <property type="entry name" value="FMN-bd"/>
</dbReference>
<proteinExistence type="predicted"/>
<dbReference type="GO" id="GO:0010181">
    <property type="term" value="F:FMN binding"/>
    <property type="evidence" value="ECO:0007669"/>
    <property type="project" value="InterPro"/>
</dbReference>
<evidence type="ECO:0000313" key="3">
    <source>
        <dbReference type="EMBL" id="NMP22097.1"/>
    </source>
</evidence>
<dbReference type="EMBL" id="JABBVZ010000017">
    <property type="protein sequence ID" value="NMP22097.1"/>
    <property type="molecule type" value="Genomic_DNA"/>
</dbReference>
<organism evidence="3 4">
    <name type="scientific">Sulfobacillus harzensis</name>
    <dbReference type="NCBI Taxonomy" id="2729629"/>
    <lineage>
        <taxon>Bacteria</taxon>
        <taxon>Bacillati</taxon>
        <taxon>Bacillota</taxon>
        <taxon>Clostridia</taxon>
        <taxon>Eubacteriales</taxon>
        <taxon>Clostridiales Family XVII. Incertae Sedis</taxon>
        <taxon>Sulfobacillus</taxon>
    </lineage>
</organism>